<dbReference type="AlphaFoldDB" id="A0A8F0K0W1"/>
<name>A0A8F0K0W1_9PHAE</name>
<gene>
    <name evidence="1" type="primary">orf377</name>
</gene>
<organism evidence="1">
    <name type="scientific">Thalassiophyllum clathrus</name>
    <dbReference type="NCBI Taxonomy" id="112506"/>
    <lineage>
        <taxon>Eukaryota</taxon>
        <taxon>Sar</taxon>
        <taxon>Stramenopiles</taxon>
        <taxon>Ochrophyta</taxon>
        <taxon>PX clade</taxon>
        <taxon>Phaeophyceae</taxon>
        <taxon>Laminariales</taxon>
        <taxon>Thalassiophyllum</taxon>
    </lineage>
</organism>
<evidence type="ECO:0000313" key="1">
    <source>
        <dbReference type="EMBL" id="QWK45073.1"/>
    </source>
</evidence>
<accession>A0A8F0K0W1</accession>
<proteinExistence type="predicted"/>
<protein>
    <submittedName>
        <fullName evidence="1">Uncharacterized protein</fullName>
    </submittedName>
</protein>
<sequence length="397" mass="47647">MEKAKIYSETDLADFYVVSPVFKKYSQLNLWSDNFIEYNNIKYCEIYLSQYFLGCAQKYILEYFSESFLLTLYNSPKFVKFIRSGFFKYINRHFLLFFQSNRFFFFRDSYKEVETFVEEYFQRYIKFFFEQDLLRCLVVCVTELVPSSFKEYLTNRLTFIYKDLLLIESNTKPLSNSVVILNFIESEKKECYPLGFVNYKDTIKIFSFARSKANGFSKRENSGFFSLKFTYKIYKSFKLSKEVPDVLISIFLLEDTVYSWGPCLIDTYKKVSCQIFNYILFDLAKASAGYKFFFFKKELKFPLKICSSFFSKDNWCFYTFSKRIYKAFNRVTYNLVKKDSHNYNHDFHFLLESYQILVGFDRRRNDIGIYRASVNVFFEDIKPMHIKLVHTSIRGGG</sequence>
<reference evidence="1" key="1">
    <citation type="journal article" date="2021" name="Genome Biol. Evol.">
        <title>Genomic rearrangements and sequence evolution across brown algal organelles.</title>
        <authorList>
            <person name="Starko S."/>
            <person name="Bringloe T.T."/>
            <person name="Gomez M.S."/>
            <person name="Darby H."/>
            <person name="Graham S.W."/>
            <person name="Martone P.T."/>
        </authorList>
    </citation>
    <scope>NUCLEOTIDE SEQUENCE</scope>
</reference>
<geneLocation type="mitochondrion" evidence="1"/>
<keyword evidence="1" id="KW-0496">Mitochondrion</keyword>
<dbReference type="EMBL" id="MZ156067">
    <property type="protein sequence ID" value="QWK45073.1"/>
    <property type="molecule type" value="Genomic_DNA"/>
</dbReference>